<protein>
    <submittedName>
        <fullName evidence="3">Serine hydrolase</fullName>
    </submittedName>
</protein>
<organism evidence="3 4">
    <name type="scientific">candidate division WOR-3 bacterium JGI_Cruoil_03_44_89</name>
    <dbReference type="NCBI Taxonomy" id="1973748"/>
    <lineage>
        <taxon>Bacteria</taxon>
        <taxon>Bacteria division WOR-3</taxon>
    </lineage>
</organism>
<dbReference type="PROSITE" id="PS51257">
    <property type="entry name" value="PROKAR_LIPOPROTEIN"/>
    <property type="match status" value="1"/>
</dbReference>
<name>A0A235BVI4_UNCW3</name>
<dbReference type="AlphaFoldDB" id="A0A235BVI4"/>
<comment type="caution">
    <text evidence="3">The sequence shown here is derived from an EMBL/GenBank/DDBJ whole genome shotgun (WGS) entry which is preliminary data.</text>
</comment>
<dbReference type="Pfam" id="PF13354">
    <property type="entry name" value="Beta-lactamase2"/>
    <property type="match status" value="1"/>
</dbReference>
<dbReference type="PANTHER" id="PTHR35333">
    <property type="entry name" value="BETA-LACTAMASE"/>
    <property type="match status" value="1"/>
</dbReference>
<keyword evidence="1" id="KW-0472">Membrane</keyword>
<keyword evidence="1" id="KW-0812">Transmembrane</keyword>
<gene>
    <name evidence="3" type="ORF">CH333_03930</name>
</gene>
<keyword evidence="3" id="KW-0378">Hydrolase</keyword>
<dbReference type="Proteomes" id="UP000215215">
    <property type="component" value="Unassembled WGS sequence"/>
</dbReference>
<evidence type="ECO:0000259" key="2">
    <source>
        <dbReference type="Pfam" id="PF13354"/>
    </source>
</evidence>
<feature type="domain" description="Beta-lactamase class A catalytic" evidence="2">
    <location>
        <begin position="49"/>
        <end position="267"/>
    </location>
</feature>
<feature type="transmembrane region" description="Helical" evidence="1">
    <location>
        <begin position="7"/>
        <end position="26"/>
    </location>
</feature>
<keyword evidence="1" id="KW-1133">Transmembrane helix</keyword>
<dbReference type="GO" id="GO:0046677">
    <property type="term" value="P:response to antibiotic"/>
    <property type="evidence" value="ECO:0007669"/>
    <property type="project" value="InterPro"/>
</dbReference>
<dbReference type="InterPro" id="IPR000871">
    <property type="entry name" value="Beta-lactam_class-A"/>
</dbReference>
<evidence type="ECO:0000256" key="1">
    <source>
        <dbReference type="SAM" id="Phobius"/>
    </source>
</evidence>
<dbReference type="Gene3D" id="3.40.710.10">
    <property type="entry name" value="DD-peptidase/beta-lactamase superfamily"/>
    <property type="match status" value="1"/>
</dbReference>
<reference evidence="3 4" key="1">
    <citation type="submission" date="2017-07" db="EMBL/GenBank/DDBJ databases">
        <title>Recovery of genomes from metagenomes via a dereplication, aggregation, and scoring strategy.</title>
        <authorList>
            <person name="Sieber C.M."/>
            <person name="Probst A.J."/>
            <person name="Sharrar A."/>
            <person name="Thomas B.C."/>
            <person name="Hess M."/>
            <person name="Tringe S.G."/>
            <person name="Banfield J.F."/>
        </authorList>
    </citation>
    <scope>NUCLEOTIDE SEQUENCE [LARGE SCALE GENOMIC DNA]</scope>
    <source>
        <strain evidence="3">JGI_Cruoil_03_44_89</strain>
    </source>
</reference>
<dbReference type="GO" id="GO:0008800">
    <property type="term" value="F:beta-lactamase activity"/>
    <property type="evidence" value="ECO:0007669"/>
    <property type="project" value="InterPro"/>
</dbReference>
<dbReference type="InterPro" id="IPR012338">
    <property type="entry name" value="Beta-lactam/transpept-like"/>
</dbReference>
<accession>A0A235BVI4</accession>
<dbReference type="InterPro" id="IPR045155">
    <property type="entry name" value="Beta-lactam_cat"/>
</dbReference>
<dbReference type="SUPFAM" id="SSF56601">
    <property type="entry name" value="beta-lactamase/transpeptidase-like"/>
    <property type="match status" value="1"/>
</dbReference>
<dbReference type="PANTHER" id="PTHR35333:SF3">
    <property type="entry name" value="BETA-LACTAMASE-TYPE TRANSPEPTIDASE FOLD CONTAINING PROTEIN"/>
    <property type="match status" value="1"/>
</dbReference>
<dbReference type="GO" id="GO:0030655">
    <property type="term" value="P:beta-lactam antibiotic catabolic process"/>
    <property type="evidence" value="ECO:0007669"/>
    <property type="project" value="InterPro"/>
</dbReference>
<dbReference type="EMBL" id="NOZQ01000078">
    <property type="protein sequence ID" value="OYD16236.1"/>
    <property type="molecule type" value="Genomic_DNA"/>
</dbReference>
<proteinExistence type="predicted"/>
<evidence type="ECO:0000313" key="3">
    <source>
        <dbReference type="EMBL" id="OYD16236.1"/>
    </source>
</evidence>
<evidence type="ECO:0000313" key="4">
    <source>
        <dbReference type="Proteomes" id="UP000215215"/>
    </source>
</evidence>
<sequence length="312" mass="35574">MIKTVNEILYITVVTLFIVIGCKSIGTRTNQVLQRQIEASVENFQGDVGIYVRHLSKNITAGINEDDLFPTASMIKVPILIKIFDKIEKGELTIDSTVIYYKDSINYPWKGDDAISRFKDGEDISIGKLMAHMITFSDNHAGIWLQELAGSGTEINEWLNQEGFRSTRVNSRTTGREDDYEQYGWGQTTPREMAELLVMIREGRAVSRRASDDIYRHLTRIYWDGNALSQIPPTIQVASKQGALDQSRSEVVLVNAPHGDYVFCIITRDQKDTSWSISNEGSVLIRTVSNLLWNYFEPDFGWKQEIGVEEYW</sequence>